<organism evidence="1 2">
    <name type="scientific">Chaetomium tenue</name>
    <dbReference type="NCBI Taxonomy" id="1854479"/>
    <lineage>
        <taxon>Eukaryota</taxon>
        <taxon>Fungi</taxon>
        <taxon>Dikarya</taxon>
        <taxon>Ascomycota</taxon>
        <taxon>Pezizomycotina</taxon>
        <taxon>Sordariomycetes</taxon>
        <taxon>Sordariomycetidae</taxon>
        <taxon>Sordariales</taxon>
        <taxon>Chaetomiaceae</taxon>
        <taxon>Chaetomium</taxon>
    </lineage>
</organism>
<evidence type="ECO:0000313" key="2">
    <source>
        <dbReference type="Proteomes" id="UP000724584"/>
    </source>
</evidence>
<reference evidence="1 2" key="1">
    <citation type="journal article" date="2021" name="Nat. Commun.">
        <title>Genetic determinants of endophytism in the Arabidopsis root mycobiome.</title>
        <authorList>
            <person name="Mesny F."/>
            <person name="Miyauchi S."/>
            <person name="Thiergart T."/>
            <person name="Pickel B."/>
            <person name="Atanasova L."/>
            <person name="Karlsson M."/>
            <person name="Huettel B."/>
            <person name="Barry K.W."/>
            <person name="Haridas S."/>
            <person name="Chen C."/>
            <person name="Bauer D."/>
            <person name="Andreopoulos W."/>
            <person name="Pangilinan J."/>
            <person name="LaButti K."/>
            <person name="Riley R."/>
            <person name="Lipzen A."/>
            <person name="Clum A."/>
            <person name="Drula E."/>
            <person name="Henrissat B."/>
            <person name="Kohler A."/>
            <person name="Grigoriev I.V."/>
            <person name="Martin F.M."/>
            <person name="Hacquard S."/>
        </authorList>
    </citation>
    <scope>NUCLEOTIDE SEQUENCE [LARGE SCALE GENOMIC DNA]</scope>
    <source>
        <strain evidence="1 2">MPI-SDFR-AT-0079</strain>
    </source>
</reference>
<proteinExistence type="predicted"/>
<gene>
    <name evidence="1" type="ORF">F5144DRAFT_179154</name>
</gene>
<dbReference type="EMBL" id="JAGIZQ010000003">
    <property type="protein sequence ID" value="KAH6636430.1"/>
    <property type="molecule type" value="Genomic_DNA"/>
</dbReference>
<dbReference type="Proteomes" id="UP000724584">
    <property type="component" value="Unassembled WGS sequence"/>
</dbReference>
<comment type="caution">
    <text evidence="1">The sequence shown here is derived from an EMBL/GenBank/DDBJ whole genome shotgun (WGS) entry which is preliminary data.</text>
</comment>
<keyword evidence="2" id="KW-1185">Reference proteome</keyword>
<accession>A0ACB7PEL6</accession>
<evidence type="ECO:0000313" key="1">
    <source>
        <dbReference type="EMBL" id="KAH6636430.1"/>
    </source>
</evidence>
<protein>
    <submittedName>
        <fullName evidence="1">Uncharacterized protein</fullName>
    </submittedName>
</protein>
<name>A0ACB7PEL6_9PEZI</name>
<sequence>MNFVTKALAARNGPHPTYHFLPNLATRPFPDGPLDLGTVVEDLQEFYAINQGNSRVAIPDGQRYIDVKGNVMASAKSSFSGMSRLHATAFHGSIGGDVSLRAQRIDEDVYTIARLETAYFYPSRSYIKQCLRLVEVKDYLDMADYKEPVYLVTGLKIARGATVSTKHGREFTSTARAHAQVPAGLADARVGAQAGVSVVSQVMSSFSTPTDFVVGVRVLKLYYKRGFFGGQPSLVTKREVKNAVLTDHELVPEEEDDEAFTVADLDGSDVDGFVPMHHPWAEDETWLVPRDLAE</sequence>